<proteinExistence type="inferred from homology"/>
<feature type="transmembrane region" description="Helical" evidence="7">
    <location>
        <begin position="212"/>
        <end position="235"/>
    </location>
</feature>
<dbReference type="Pfam" id="PF03176">
    <property type="entry name" value="MMPL"/>
    <property type="match status" value="2"/>
</dbReference>
<evidence type="ECO:0000313" key="10">
    <source>
        <dbReference type="Proteomes" id="UP000654471"/>
    </source>
</evidence>
<dbReference type="InterPro" id="IPR050545">
    <property type="entry name" value="Mycobact_MmpL"/>
</dbReference>
<accession>A0ABQ2VM51</accession>
<reference evidence="10" key="1">
    <citation type="journal article" date="2019" name="Int. J. Syst. Evol. Microbiol.">
        <title>The Global Catalogue of Microorganisms (GCM) 10K type strain sequencing project: providing services to taxonomists for standard genome sequencing and annotation.</title>
        <authorList>
            <consortium name="The Broad Institute Genomics Platform"/>
            <consortium name="The Broad Institute Genome Sequencing Center for Infectious Disease"/>
            <person name="Wu L."/>
            <person name="Ma J."/>
        </authorList>
    </citation>
    <scope>NUCLEOTIDE SEQUENCE [LARGE SCALE GENOMIC DNA]</scope>
    <source>
        <strain evidence="10">JCM 3399</strain>
    </source>
</reference>
<evidence type="ECO:0000256" key="3">
    <source>
        <dbReference type="ARBA" id="ARBA00022475"/>
    </source>
</evidence>
<keyword evidence="5 7" id="KW-1133">Transmembrane helix</keyword>
<feature type="transmembrane region" description="Helical" evidence="7">
    <location>
        <begin position="290"/>
        <end position="311"/>
    </location>
</feature>
<comment type="subcellular location">
    <subcellularLocation>
        <location evidence="1">Cell membrane</location>
        <topology evidence="1">Multi-pass membrane protein</topology>
    </subcellularLocation>
</comment>
<keyword evidence="6 7" id="KW-0472">Membrane</keyword>
<evidence type="ECO:0000259" key="8">
    <source>
        <dbReference type="Pfam" id="PF03176"/>
    </source>
</evidence>
<evidence type="ECO:0000256" key="1">
    <source>
        <dbReference type="ARBA" id="ARBA00004651"/>
    </source>
</evidence>
<feature type="transmembrane region" description="Helical" evidence="7">
    <location>
        <begin position="568"/>
        <end position="586"/>
    </location>
</feature>
<feature type="transmembrane region" description="Helical" evidence="7">
    <location>
        <begin position="241"/>
        <end position="262"/>
    </location>
</feature>
<dbReference type="EMBL" id="BMRP01000050">
    <property type="protein sequence ID" value="GGU95910.1"/>
    <property type="molecule type" value="Genomic_DNA"/>
</dbReference>
<keyword evidence="4 7" id="KW-0812">Transmembrane</keyword>
<feature type="transmembrane region" description="Helical" evidence="7">
    <location>
        <begin position="21"/>
        <end position="43"/>
    </location>
</feature>
<dbReference type="Gene3D" id="1.20.1640.10">
    <property type="entry name" value="Multidrug efflux transporter AcrB transmembrane domain"/>
    <property type="match status" value="2"/>
</dbReference>
<keyword evidence="3" id="KW-1003">Cell membrane</keyword>
<dbReference type="PANTHER" id="PTHR33406:SF11">
    <property type="entry name" value="MEMBRANE PROTEIN SCO6666-RELATED"/>
    <property type="match status" value="1"/>
</dbReference>
<feature type="transmembrane region" description="Helical" evidence="7">
    <location>
        <begin position="317"/>
        <end position="343"/>
    </location>
</feature>
<sequence length="748" mass="77820">MSYSEGVRMLRRLGLFLSRHARAVLVLAGMLTLVAGAAGFGAFGELKAGGFDDPNAPSATATRQLEAKFGGTVDLALLARPRHGTVDTPAAKTAGRAITDQVAHAKGVKGLTSYWRNPIPALRSRDGRAALILVRLAGDQQQVSVRADQLIAEYAHGSRADRELTVLAGGPAGTNHDVTGQVAEDLKAAEVIAVPITAILLILVFRGLISALIPLTIGVVAILGTLAELAVIARLTDVSVFSINLTTALGLGLAIDYGLLMVSRFRELALQQTELRDAVALTVATAGRTILFSAATVAAALTTLLLFPLYFLRSFAYAGIGVIAIAATTAVLLTPALLTVAGSRIARSKATRRGTRREDEGSPLWGRIGEAAVRRPLRCALPAVALLLVAATPLLRAGFGTPNEHVLPKSSDSRQVATALRQEFPSGTGNTVEVVVEGTAPVARYARDLAALPAVAVVQASSGTFTAGAPNATAPADPHLAVPGFQHLIVRTSLDPSSGRAQQLVERIRALRPPGGSTALVGGATAQLVDTKAAIAARLPLAVAVIAVTTFVLLFLFTGSVVQPLRALALNALGLGAILGAMVWIFQEGHFSSLLGFTAMPMDTAMTLLMFCIVFGLSMDYEVFVISRIKELRDQGLAARQAVPQGLARSGGIVSAAAALLAVSLLAFTTSSVSFMQMFGLGSGLAVLLDATLIRGALTPACLALLGDHGWYLPGWLRKVHQRIGLAETARPEQAPCATGTAPEAGER</sequence>
<feature type="transmembrane region" description="Helical" evidence="7">
    <location>
        <begin position="535"/>
        <end position="556"/>
    </location>
</feature>
<dbReference type="InterPro" id="IPR004869">
    <property type="entry name" value="MMPL_dom"/>
</dbReference>
<keyword evidence="10" id="KW-1185">Reference proteome</keyword>
<gene>
    <name evidence="9" type="ORF">GCM10010211_73790</name>
</gene>
<comment type="caution">
    <text evidence="9">The sequence shown here is derived from an EMBL/GenBank/DDBJ whole genome shotgun (WGS) entry which is preliminary data.</text>
</comment>
<organism evidence="9 10">
    <name type="scientific">Streptomyces albospinus</name>
    <dbReference type="NCBI Taxonomy" id="285515"/>
    <lineage>
        <taxon>Bacteria</taxon>
        <taxon>Bacillati</taxon>
        <taxon>Actinomycetota</taxon>
        <taxon>Actinomycetes</taxon>
        <taxon>Kitasatosporales</taxon>
        <taxon>Streptomycetaceae</taxon>
        <taxon>Streptomyces</taxon>
    </lineage>
</organism>
<evidence type="ECO:0000256" key="5">
    <source>
        <dbReference type="ARBA" id="ARBA00022989"/>
    </source>
</evidence>
<dbReference type="SUPFAM" id="SSF82866">
    <property type="entry name" value="Multidrug efflux transporter AcrB transmembrane domain"/>
    <property type="match status" value="2"/>
</dbReference>
<evidence type="ECO:0000256" key="6">
    <source>
        <dbReference type="ARBA" id="ARBA00023136"/>
    </source>
</evidence>
<feature type="domain" description="Membrane transport protein MMPL" evidence="8">
    <location>
        <begin position="52"/>
        <end position="377"/>
    </location>
</feature>
<dbReference type="PANTHER" id="PTHR33406">
    <property type="entry name" value="MEMBRANE PROTEIN MJ1562-RELATED"/>
    <property type="match status" value="1"/>
</dbReference>
<evidence type="ECO:0000256" key="7">
    <source>
        <dbReference type="SAM" id="Phobius"/>
    </source>
</evidence>
<feature type="transmembrane region" description="Helical" evidence="7">
    <location>
        <begin position="606"/>
        <end position="626"/>
    </location>
</feature>
<protein>
    <submittedName>
        <fullName evidence="9">Membrane protein</fullName>
    </submittedName>
</protein>
<name>A0ABQ2VM51_9ACTN</name>
<evidence type="ECO:0000256" key="2">
    <source>
        <dbReference type="ARBA" id="ARBA00010157"/>
    </source>
</evidence>
<dbReference type="Proteomes" id="UP000654471">
    <property type="component" value="Unassembled WGS sequence"/>
</dbReference>
<evidence type="ECO:0000313" key="9">
    <source>
        <dbReference type="EMBL" id="GGU95910.1"/>
    </source>
</evidence>
<feature type="transmembrane region" description="Helical" evidence="7">
    <location>
        <begin position="647"/>
        <end position="668"/>
    </location>
</feature>
<evidence type="ECO:0000256" key="4">
    <source>
        <dbReference type="ARBA" id="ARBA00022692"/>
    </source>
</evidence>
<comment type="similarity">
    <text evidence="2">Belongs to the resistance-nodulation-cell division (RND) (TC 2.A.6) family. MmpL subfamily.</text>
</comment>
<feature type="domain" description="Membrane transport protein MMPL" evidence="8">
    <location>
        <begin position="407"/>
        <end position="714"/>
    </location>
</feature>